<dbReference type="PROSITE" id="PS00216">
    <property type="entry name" value="SUGAR_TRANSPORT_1"/>
    <property type="match status" value="1"/>
</dbReference>
<dbReference type="InterPro" id="IPR005829">
    <property type="entry name" value="Sugar_transporter_CS"/>
</dbReference>
<feature type="transmembrane region" description="Helical" evidence="6">
    <location>
        <begin position="38"/>
        <end position="65"/>
    </location>
</feature>
<feature type="domain" description="Major facilitator superfamily (MFS) profile" evidence="7">
    <location>
        <begin position="38"/>
        <end position="432"/>
    </location>
</feature>
<evidence type="ECO:0000313" key="8">
    <source>
        <dbReference type="EMBL" id="MDD7967469.1"/>
    </source>
</evidence>
<dbReference type="PANTHER" id="PTHR23508:SF10">
    <property type="entry name" value="CARBOXYLIC ACID TRANSPORTER PROTEIN HOMOLOG"/>
    <property type="match status" value="1"/>
</dbReference>
<evidence type="ECO:0000256" key="4">
    <source>
        <dbReference type="ARBA" id="ARBA00023136"/>
    </source>
</evidence>
<keyword evidence="4 6" id="KW-0472">Membrane</keyword>
<sequence length="439" mass="46509">MTAEQDRPPARGGTTTTTGATASVAESPEYTPGERRRILGAACLGWGMEYFDFMLPTLLAGAIMAHYGVSAGVFGVAIAGQLVGSAIGGVLFGWLGDRYGRRRTLIWSILIYSVATGLVFFAPNFAVFVVLRVLTGVGTGGEWAVGFAWLNEAWAPKRRGLGGGLVQASLWPAYALAVLVAQLVVDWRVAFLIGVLPALACVWIRFACRESRQWEELQRRKAEGLLTDATAAKAARSTWRQLVARDSLPIVLVGLVVAFGAQWVPYTATAWMPSMLKSDLGFDAGTASTVLYVAAAISFVGFILAGWLSDRWGRRPVFVAFAALQTVTFAVMLVLALGGEGLGNFVWLYLASSLFLGYFGIFGVWFGELFPTRIRSLGSAAAYNVGRGLSGIGTIIGGVVATSAGYGIAVGIAVVGAAIVTVAALFLRDRAGRVITADE</sequence>
<keyword evidence="3 6" id="KW-1133">Transmembrane helix</keyword>
<evidence type="ECO:0000256" key="5">
    <source>
        <dbReference type="SAM" id="MobiDB-lite"/>
    </source>
</evidence>
<feature type="transmembrane region" description="Helical" evidence="6">
    <location>
        <begin position="71"/>
        <end position="92"/>
    </location>
</feature>
<comment type="caution">
    <text evidence="8">The sequence shown here is derived from an EMBL/GenBank/DDBJ whole genome shotgun (WGS) entry which is preliminary data.</text>
</comment>
<dbReference type="InterPro" id="IPR011701">
    <property type="entry name" value="MFS"/>
</dbReference>
<feature type="transmembrane region" description="Helical" evidence="6">
    <location>
        <begin position="242"/>
        <end position="264"/>
    </location>
</feature>
<feature type="transmembrane region" description="Helical" evidence="6">
    <location>
        <begin position="189"/>
        <end position="208"/>
    </location>
</feature>
<dbReference type="RefSeq" id="WP_274201992.1">
    <property type="nucleotide sequence ID" value="NZ_JAQZAO010000008.1"/>
</dbReference>
<feature type="transmembrane region" description="Helical" evidence="6">
    <location>
        <begin position="406"/>
        <end position="427"/>
    </location>
</feature>
<feature type="region of interest" description="Disordered" evidence="5">
    <location>
        <begin position="1"/>
        <end position="28"/>
    </location>
</feature>
<protein>
    <submittedName>
        <fullName evidence="8">MFS transporter</fullName>
    </submittedName>
</protein>
<feature type="transmembrane region" description="Helical" evidence="6">
    <location>
        <begin position="284"/>
        <end position="305"/>
    </location>
</feature>
<evidence type="ECO:0000313" key="9">
    <source>
        <dbReference type="Proteomes" id="UP001300763"/>
    </source>
</evidence>
<organism evidence="8 9">
    <name type="scientific">Actinomycetospora lemnae</name>
    <dbReference type="NCBI Taxonomy" id="3019891"/>
    <lineage>
        <taxon>Bacteria</taxon>
        <taxon>Bacillati</taxon>
        <taxon>Actinomycetota</taxon>
        <taxon>Actinomycetes</taxon>
        <taxon>Pseudonocardiales</taxon>
        <taxon>Pseudonocardiaceae</taxon>
        <taxon>Actinomycetospora</taxon>
    </lineage>
</organism>
<evidence type="ECO:0000256" key="6">
    <source>
        <dbReference type="SAM" id="Phobius"/>
    </source>
</evidence>
<proteinExistence type="predicted"/>
<dbReference type="InterPro" id="IPR036259">
    <property type="entry name" value="MFS_trans_sf"/>
</dbReference>
<feature type="compositionally biased region" description="Low complexity" evidence="5">
    <location>
        <begin position="10"/>
        <end position="22"/>
    </location>
</feature>
<keyword evidence="9" id="KW-1185">Reference proteome</keyword>
<evidence type="ECO:0000256" key="3">
    <source>
        <dbReference type="ARBA" id="ARBA00022989"/>
    </source>
</evidence>
<keyword evidence="2 6" id="KW-0812">Transmembrane</keyword>
<feature type="transmembrane region" description="Helical" evidence="6">
    <location>
        <begin position="345"/>
        <end position="369"/>
    </location>
</feature>
<dbReference type="Pfam" id="PF07690">
    <property type="entry name" value="MFS_1"/>
    <property type="match status" value="1"/>
</dbReference>
<accession>A0ABT5SX91</accession>
<dbReference type="PROSITE" id="PS50850">
    <property type="entry name" value="MFS"/>
    <property type="match status" value="1"/>
</dbReference>
<dbReference type="SUPFAM" id="SSF103473">
    <property type="entry name" value="MFS general substrate transporter"/>
    <property type="match status" value="1"/>
</dbReference>
<name>A0ABT5SX91_9PSEU</name>
<reference evidence="8 9" key="1">
    <citation type="submission" date="2023-02" db="EMBL/GenBank/DDBJ databases">
        <title>Genome sequencing required for Actinomycetospora new species description.</title>
        <authorList>
            <person name="Saimee Y."/>
            <person name="Duangmal K."/>
        </authorList>
    </citation>
    <scope>NUCLEOTIDE SEQUENCE [LARGE SCALE GENOMIC DNA]</scope>
    <source>
        <strain evidence="8 9">DW7H6</strain>
    </source>
</reference>
<feature type="transmembrane region" description="Helical" evidence="6">
    <location>
        <begin position="381"/>
        <end position="400"/>
    </location>
</feature>
<feature type="transmembrane region" description="Helical" evidence="6">
    <location>
        <begin position="104"/>
        <end position="123"/>
    </location>
</feature>
<dbReference type="Gene3D" id="1.20.1250.20">
    <property type="entry name" value="MFS general substrate transporter like domains"/>
    <property type="match status" value="1"/>
</dbReference>
<comment type="subcellular location">
    <subcellularLocation>
        <location evidence="1">Cell membrane</location>
        <topology evidence="1">Multi-pass membrane protein</topology>
    </subcellularLocation>
</comment>
<feature type="transmembrane region" description="Helical" evidence="6">
    <location>
        <begin position="317"/>
        <end position="339"/>
    </location>
</feature>
<dbReference type="PANTHER" id="PTHR23508">
    <property type="entry name" value="CARBOXYLIC ACID TRANSPORTER PROTEIN HOMOLOG"/>
    <property type="match status" value="1"/>
</dbReference>
<evidence type="ECO:0000256" key="2">
    <source>
        <dbReference type="ARBA" id="ARBA00022692"/>
    </source>
</evidence>
<dbReference type="InterPro" id="IPR020846">
    <property type="entry name" value="MFS_dom"/>
</dbReference>
<evidence type="ECO:0000259" key="7">
    <source>
        <dbReference type="PROSITE" id="PS50850"/>
    </source>
</evidence>
<dbReference type="EMBL" id="JAQZAO010000008">
    <property type="protein sequence ID" value="MDD7967469.1"/>
    <property type="molecule type" value="Genomic_DNA"/>
</dbReference>
<evidence type="ECO:0000256" key="1">
    <source>
        <dbReference type="ARBA" id="ARBA00004651"/>
    </source>
</evidence>
<gene>
    <name evidence="8" type="ORF">PGB27_19190</name>
</gene>
<dbReference type="Proteomes" id="UP001300763">
    <property type="component" value="Unassembled WGS sequence"/>
</dbReference>